<dbReference type="AlphaFoldDB" id="A0A7K0BUI5"/>
<proteinExistence type="predicted"/>
<dbReference type="Proteomes" id="UP000487268">
    <property type="component" value="Unassembled WGS sequence"/>
</dbReference>
<dbReference type="EMBL" id="WEGH01000002">
    <property type="protein sequence ID" value="MQY04706.1"/>
    <property type="molecule type" value="Genomic_DNA"/>
</dbReference>
<keyword evidence="2" id="KW-1185">Reference proteome</keyword>
<name>A0A7K0BUI5_9ACTN</name>
<accession>A0A7K0BUI5</accession>
<reference evidence="1 2" key="1">
    <citation type="submission" date="2019-10" db="EMBL/GenBank/DDBJ databases">
        <title>Actinomadura rubteroloni sp. nov. and Actinomadura macrotermitis sp. nov., isolated from the gut of fungus growing-termite Macrotermes natalensis.</title>
        <authorList>
            <person name="Benndorf R."/>
            <person name="Martin K."/>
            <person name="Kuefner M."/>
            <person name="De Beer W."/>
            <person name="Kaster A.-K."/>
            <person name="Vollmers J."/>
            <person name="Poulsen M."/>
            <person name="Beemelmanns C."/>
        </authorList>
    </citation>
    <scope>NUCLEOTIDE SEQUENCE [LARGE SCALE GENOMIC DNA]</scope>
    <source>
        <strain evidence="1 2">RB68</strain>
    </source>
</reference>
<protein>
    <submittedName>
        <fullName evidence="1">Uncharacterized protein</fullName>
    </submittedName>
</protein>
<dbReference type="InterPro" id="IPR049249">
    <property type="entry name" value="DUF6882"/>
</dbReference>
<dbReference type="RefSeq" id="WP_153532890.1">
    <property type="nucleotide sequence ID" value="NZ_WEGH01000002.1"/>
</dbReference>
<sequence length="468" mass="49715">MRTFSDALLELAAPHLAVTAERLERHHSALAGQPFERDLARGTGRVGDRDVRVGVLGSYAENRTFQWFWAAGVRPGSPGAEHAERLRALGEEHGVPELTEPLLDLGAFYDPRAAADDLAVMALGLLGAAGVLRHGHGGRALTFIVTDGLALPDGPSDAAAVYLRGGAALLGVHDRERLGAAMLRGYADHHGLACRDDGGETVVELPGGALAGAGPDGKLTAEGDATSYPRVIELDVPAPLPGPLLEHLAPAVACGFDGEFGIYDHLREKGWDRRNYDWDPGAGLLRFGDALELQAHEVGVLRPNGVWEWTGDAAETRSALTRLGAEWLAADRVDLGDHPRQPHVAELLARSAAHLGGARALWQVTDGDGEHHLAVTDPGTPRSSEDGMMAAIETAASVVQQLVLRQDRYPVMRAMVLGLFERAGLVPLYVGEPELLMGNMGLNQLRVYFSADGTVDNVTFGLMGGAFG</sequence>
<evidence type="ECO:0000313" key="1">
    <source>
        <dbReference type="EMBL" id="MQY04706.1"/>
    </source>
</evidence>
<comment type="caution">
    <text evidence="1">The sequence shown here is derived from an EMBL/GenBank/DDBJ whole genome shotgun (WGS) entry which is preliminary data.</text>
</comment>
<gene>
    <name evidence="1" type="ORF">ACRB68_27680</name>
</gene>
<dbReference type="OrthoDB" id="7859927at2"/>
<evidence type="ECO:0000313" key="2">
    <source>
        <dbReference type="Proteomes" id="UP000487268"/>
    </source>
</evidence>
<dbReference type="Pfam" id="PF21813">
    <property type="entry name" value="DUF6882"/>
    <property type="match status" value="1"/>
</dbReference>
<organism evidence="1 2">
    <name type="scientific">Actinomadura macrotermitis</name>
    <dbReference type="NCBI Taxonomy" id="2585200"/>
    <lineage>
        <taxon>Bacteria</taxon>
        <taxon>Bacillati</taxon>
        <taxon>Actinomycetota</taxon>
        <taxon>Actinomycetes</taxon>
        <taxon>Streptosporangiales</taxon>
        <taxon>Thermomonosporaceae</taxon>
        <taxon>Actinomadura</taxon>
    </lineage>
</organism>